<dbReference type="EMBL" id="HBKQ01061378">
    <property type="protein sequence ID" value="CAE2288662.1"/>
    <property type="molecule type" value="Transcribed_RNA"/>
</dbReference>
<evidence type="ECO:0000256" key="2">
    <source>
        <dbReference type="SAM" id="Phobius"/>
    </source>
</evidence>
<sequence>MHFRITIPPNVKPGQTVRIRCPDGTEGDVRVPKNLKAGDDFIFEMSGVDEDKVREISRQLDDFETTKSGGGGGGGGEAGGAGGVSAKKKGGGHIHMSSEAATKAAANLAKQGALKTVAGRGGGVSAASFLDREIINRQDFLTALAIGMMIGLSIVGGFLVGVLLVTDPTDE</sequence>
<protein>
    <submittedName>
        <fullName evidence="3">Uncharacterized protein</fullName>
    </submittedName>
</protein>
<dbReference type="EMBL" id="HBKQ01061376">
    <property type="protein sequence ID" value="CAE2288660.1"/>
    <property type="molecule type" value="Transcribed_RNA"/>
</dbReference>
<evidence type="ECO:0000256" key="1">
    <source>
        <dbReference type="SAM" id="MobiDB-lite"/>
    </source>
</evidence>
<accession>A0A6U6LE20</accession>
<keyword evidence="2" id="KW-0812">Transmembrane</keyword>
<keyword evidence="2" id="KW-1133">Transmembrane helix</keyword>
<dbReference type="AlphaFoldDB" id="A0A6U6LE20"/>
<feature type="transmembrane region" description="Helical" evidence="2">
    <location>
        <begin position="140"/>
        <end position="165"/>
    </location>
</feature>
<reference evidence="3" key="1">
    <citation type="submission" date="2021-01" db="EMBL/GenBank/DDBJ databases">
        <authorList>
            <person name="Corre E."/>
            <person name="Pelletier E."/>
            <person name="Niang G."/>
            <person name="Scheremetjew M."/>
            <person name="Finn R."/>
            <person name="Kale V."/>
            <person name="Holt S."/>
            <person name="Cochrane G."/>
            <person name="Meng A."/>
            <person name="Brown T."/>
            <person name="Cohen L."/>
        </authorList>
    </citation>
    <scope>NUCLEOTIDE SEQUENCE</scope>
    <source>
        <strain evidence="3">Isolate 1302-5</strain>
    </source>
</reference>
<keyword evidence="2" id="KW-0472">Membrane</keyword>
<dbReference type="EMBL" id="HBKQ01061379">
    <property type="protein sequence ID" value="CAE2288663.1"/>
    <property type="molecule type" value="Transcribed_RNA"/>
</dbReference>
<name>A0A6U6LE20_9STRA</name>
<evidence type="ECO:0000313" key="5">
    <source>
        <dbReference type="EMBL" id="CAE2288663.1"/>
    </source>
</evidence>
<organism evidence="3">
    <name type="scientific">Odontella aurita</name>
    <dbReference type="NCBI Taxonomy" id="265563"/>
    <lineage>
        <taxon>Eukaryota</taxon>
        <taxon>Sar</taxon>
        <taxon>Stramenopiles</taxon>
        <taxon>Ochrophyta</taxon>
        <taxon>Bacillariophyta</taxon>
        <taxon>Mediophyceae</taxon>
        <taxon>Biddulphiophycidae</taxon>
        <taxon>Eupodiscales</taxon>
        <taxon>Odontellaceae</taxon>
        <taxon>Odontella</taxon>
    </lineage>
</organism>
<evidence type="ECO:0000313" key="3">
    <source>
        <dbReference type="EMBL" id="CAE2288660.1"/>
    </source>
</evidence>
<feature type="region of interest" description="Disordered" evidence="1">
    <location>
        <begin position="62"/>
        <end position="93"/>
    </location>
</feature>
<proteinExistence type="predicted"/>
<feature type="compositionally biased region" description="Gly residues" evidence="1">
    <location>
        <begin position="68"/>
        <end position="83"/>
    </location>
</feature>
<gene>
    <name evidence="3" type="ORF">OAUR00152_LOCUS41848</name>
    <name evidence="4" type="ORF">OAUR00152_LOCUS41850</name>
    <name evidence="5" type="ORF">OAUR00152_LOCUS41851</name>
</gene>
<evidence type="ECO:0000313" key="4">
    <source>
        <dbReference type="EMBL" id="CAE2288662.1"/>
    </source>
</evidence>